<dbReference type="InterPro" id="IPR024079">
    <property type="entry name" value="MetalloPept_cat_dom_sf"/>
</dbReference>
<dbReference type="GO" id="GO:0008237">
    <property type="term" value="F:metallopeptidase activity"/>
    <property type="evidence" value="ECO:0007669"/>
    <property type="project" value="InterPro"/>
</dbReference>
<sequence length="368" mass="41153">MSIFLCSISCTEDFFENEIPKSEPIAGKTTIGAYQSSLPYNLNVVYFIPSDVSARPEYERRISEFLLAAQEYYRQNMYNWGYGNRTFGLLKNPTTNRIKINVVSGSKPMASYNYSSGNQILSEVNSWFAVHPTDKTSEHTIVFTATPSINTEIPYYGLGRNCFVGDNEYNDYQYFNQNTTRGNQVKAYMGGLLHELGHGMNLPHDALPKSLQNTPGYGTSLMSWGNQTYGYSSTILSKPTAAILNNCQLFSTVAKPAGYFYNQNHGMQASVTQRTLSNGRIHVWGNFSVGSPINSLNVYFMPKDAPYHAVSGTAIQGSNAFYTYLDISDLYLTDRSYTIVVQAQFVDGGSNWQTFPLFNFVNGTPVIQ</sequence>
<keyword evidence="2" id="KW-1185">Reference proteome</keyword>
<dbReference type="Gene3D" id="3.40.390.10">
    <property type="entry name" value="Collagenase (Catalytic Domain)"/>
    <property type="match status" value="1"/>
</dbReference>
<gene>
    <name evidence="1" type="ORF">SAMN05421841_0063</name>
</gene>
<dbReference type="STRING" id="356305.SAMN05421841_0063"/>
<organism evidence="1 2">
    <name type="scientific">Chryseobacterium wanjuense</name>
    <dbReference type="NCBI Taxonomy" id="356305"/>
    <lineage>
        <taxon>Bacteria</taxon>
        <taxon>Pseudomonadati</taxon>
        <taxon>Bacteroidota</taxon>
        <taxon>Flavobacteriia</taxon>
        <taxon>Flavobacteriales</taxon>
        <taxon>Weeksellaceae</taxon>
        <taxon>Chryseobacterium group</taxon>
        <taxon>Chryseobacterium</taxon>
    </lineage>
</organism>
<reference evidence="2" key="1">
    <citation type="submission" date="2016-10" db="EMBL/GenBank/DDBJ databases">
        <authorList>
            <person name="Varghese N."/>
            <person name="Submissions S."/>
        </authorList>
    </citation>
    <scope>NUCLEOTIDE SEQUENCE [LARGE SCALE GENOMIC DNA]</scope>
    <source>
        <strain evidence="2">DSM 17724</strain>
    </source>
</reference>
<dbReference type="Proteomes" id="UP000199469">
    <property type="component" value="Unassembled WGS sequence"/>
</dbReference>
<name>A0A1I0MN36_9FLAO</name>
<dbReference type="EMBL" id="FOIU01000001">
    <property type="protein sequence ID" value="SEV89332.1"/>
    <property type="molecule type" value="Genomic_DNA"/>
</dbReference>
<accession>A0A1I0MN36</accession>
<dbReference type="SUPFAM" id="SSF55486">
    <property type="entry name" value="Metalloproteases ('zincins'), catalytic domain"/>
    <property type="match status" value="1"/>
</dbReference>
<proteinExistence type="predicted"/>
<dbReference type="AlphaFoldDB" id="A0A1I0MN36"/>
<protein>
    <submittedName>
        <fullName evidence="1">Uncharacterized protein</fullName>
    </submittedName>
</protein>
<evidence type="ECO:0000313" key="1">
    <source>
        <dbReference type="EMBL" id="SEV89332.1"/>
    </source>
</evidence>
<evidence type="ECO:0000313" key="2">
    <source>
        <dbReference type="Proteomes" id="UP000199469"/>
    </source>
</evidence>